<evidence type="ECO:0000313" key="5">
    <source>
        <dbReference type="Proteomes" id="UP001162131"/>
    </source>
</evidence>
<proteinExistence type="inferred from homology"/>
<name>A0AAU9K4F7_9CILI</name>
<sequence>MLPLIKVFSLTLKLFTRPITNQMKISLKTNQNHHPVFRNLLLYLGQSYHRINVKIQRKLIGMESDDYVKPLKDDKALEQGADFFGEIVAYSILLVWGSYELIKSARDNRIKENSYAETLKKINAQLEGLNNGCTSLMAEMENLKEKIAEEEAELSKIETNCLNEALNEIDNN</sequence>
<dbReference type="GO" id="GO:0005739">
    <property type="term" value="C:mitochondrion"/>
    <property type="evidence" value="ECO:0007669"/>
    <property type="project" value="TreeGrafter"/>
</dbReference>
<reference evidence="4" key="1">
    <citation type="submission" date="2021-09" db="EMBL/GenBank/DDBJ databases">
        <authorList>
            <consortium name="AG Swart"/>
            <person name="Singh M."/>
            <person name="Singh A."/>
            <person name="Seah K."/>
            <person name="Emmerich C."/>
        </authorList>
    </citation>
    <scope>NUCLEOTIDE SEQUENCE</scope>
    <source>
        <strain evidence="4">ATCC30299</strain>
    </source>
</reference>
<keyword evidence="5" id="KW-1185">Reference proteome</keyword>
<evidence type="ECO:0000256" key="2">
    <source>
        <dbReference type="ARBA" id="ARBA00023054"/>
    </source>
</evidence>
<dbReference type="PANTHER" id="PTHR12499:SF0">
    <property type="entry name" value="OPTIC ATROPHY 3 PROTEIN"/>
    <property type="match status" value="1"/>
</dbReference>
<comment type="caution">
    <text evidence="4">The sequence shown here is derived from an EMBL/GenBank/DDBJ whole genome shotgun (WGS) entry which is preliminary data.</text>
</comment>
<dbReference type="Pfam" id="PF07047">
    <property type="entry name" value="OPA3"/>
    <property type="match status" value="1"/>
</dbReference>
<feature type="coiled-coil region" evidence="3">
    <location>
        <begin position="126"/>
        <end position="160"/>
    </location>
</feature>
<dbReference type="InterPro" id="IPR010754">
    <property type="entry name" value="OPA3-like"/>
</dbReference>
<keyword evidence="2 3" id="KW-0175">Coiled coil</keyword>
<dbReference type="PANTHER" id="PTHR12499">
    <property type="entry name" value="OPTIC ATROPHY 3 PROTEIN OPA3"/>
    <property type="match status" value="1"/>
</dbReference>
<evidence type="ECO:0000313" key="4">
    <source>
        <dbReference type="EMBL" id="CAG9332768.1"/>
    </source>
</evidence>
<dbReference type="Proteomes" id="UP001162131">
    <property type="component" value="Unassembled WGS sequence"/>
</dbReference>
<dbReference type="EMBL" id="CAJZBQ010000055">
    <property type="protein sequence ID" value="CAG9332768.1"/>
    <property type="molecule type" value="Genomic_DNA"/>
</dbReference>
<evidence type="ECO:0000256" key="3">
    <source>
        <dbReference type="SAM" id="Coils"/>
    </source>
</evidence>
<evidence type="ECO:0000256" key="1">
    <source>
        <dbReference type="ARBA" id="ARBA00007584"/>
    </source>
</evidence>
<comment type="similarity">
    <text evidence="1">Belongs to the OPA3 family.</text>
</comment>
<evidence type="ECO:0008006" key="6">
    <source>
        <dbReference type="Google" id="ProtNLM"/>
    </source>
</evidence>
<dbReference type="GO" id="GO:0019216">
    <property type="term" value="P:regulation of lipid metabolic process"/>
    <property type="evidence" value="ECO:0007669"/>
    <property type="project" value="TreeGrafter"/>
</dbReference>
<organism evidence="4 5">
    <name type="scientific">Blepharisma stoltei</name>
    <dbReference type="NCBI Taxonomy" id="1481888"/>
    <lineage>
        <taxon>Eukaryota</taxon>
        <taxon>Sar</taxon>
        <taxon>Alveolata</taxon>
        <taxon>Ciliophora</taxon>
        <taxon>Postciliodesmatophora</taxon>
        <taxon>Heterotrichea</taxon>
        <taxon>Heterotrichida</taxon>
        <taxon>Blepharismidae</taxon>
        <taxon>Blepharisma</taxon>
    </lineage>
</organism>
<gene>
    <name evidence="4" type="ORF">BSTOLATCC_MIC57058</name>
</gene>
<protein>
    <recommendedName>
        <fullName evidence="6">OPA3-like protein</fullName>
    </recommendedName>
</protein>
<dbReference type="AlphaFoldDB" id="A0AAU9K4F7"/>
<accession>A0AAU9K4F7</accession>